<dbReference type="NCBIfam" id="TIGR01764">
    <property type="entry name" value="excise"/>
    <property type="match status" value="1"/>
</dbReference>
<dbReference type="SUPFAM" id="SSF46955">
    <property type="entry name" value="Putative DNA-binding domain"/>
    <property type="match status" value="1"/>
</dbReference>
<reference evidence="2 3" key="1">
    <citation type="submission" date="2024-03" db="EMBL/GenBank/DDBJ databases">
        <title>Phenotype and Genome Characterization of a Sulfate-Reducing Bacterium Pseudodesulfovibrio sp. strain 5S69, isolated from Petroleum Reservoir in Tatarstan (Russia).</title>
        <authorList>
            <person name="Bidzhieva S.K."/>
            <person name="Kadnikov V."/>
            <person name="Tourova T.P."/>
            <person name="Samigullina S.R."/>
            <person name="Sokolova D.S."/>
            <person name="Poltaraus A.B."/>
            <person name="Avtukh A.N."/>
            <person name="Tereshina V.M."/>
            <person name="Mardanov A.V."/>
            <person name="Nazina T.N."/>
        </authorList>
    </citation>
    <scope>NUCLEOTIDE SEQUENCE [LARGE SCALE GENOMIC DNA]</scope>
    <source>
        <strain evidence="2 3">5S69</strain>
    </source>
</reference>
<feature type="domain" description="Helix-turn-helix" evidence="1">
    <location>
        <begin position="39"/>
        <end position="88"/>
    </location>
</feature>
<dbReference type="Pfam" id="PF12728">
    <property type="entry name" value="HTH_17"/>
    <property type="match status" value="1"/>
</dbReference>
<name>A0ABZ2IR45_9BACT</name>
<organism evidence="2 3">
    <name type="scientific">Pseudodesulfovibrio methanolicus</name>
    <dbReference type="NCBI Taxonomy" id="3126690"/>
    <lineage>
        <taxon>Bacteria</taxon>
        <taxon>Pseudomonadati</taxon>
        <taxon>Thermodesulfobacteriota</taxon>
        <taxon>Desulfovibrionia</taxon>
        <taxon>Desulfovibrionales</taxon>
        <taxon>Desulfovibrionaceae</taxon>
    </lineage>
</organism>
<keyword evidence="3" id="KW-1185">Reference proteome</keyword>
<protein>
    <submittedName>
        <fullName evidence="2">Helix-turn-helix domain-containing protein</fullName>
    </submittedName>
</protein>
<evidence type="ECO:0000313" key="3">
    <source>
        <dbReference type="Proteomes" id="UP001385389"/>
    </source>
</evidence>
<evidence type="ECO:0000259" key="1">
    <source>
        <dbReference type="Pfam" id="PF12728"/>
    </source>
</evidence>
<proteinExistence type="predicted"/>
<evidence type="ECO:0000313" key="2">
    <source>
        <dbReference type="EMBL" id="WWX21127.1"/>
    </source>
</evidence>
<dbReference type="EMBL" id="CP146609">
    <property type="protein sequence ID" value="WWX21127.1"/>
    <property type="molecule type" value="Genomic_DNA"/>
</dbReference>
<gene>
    <name evidence="2" type="ORF">V8V93_11775</name>
</gene>
<dbReference type="InterPro" id="IPR009061">
    <property type="entry name" value="DNA-bd_dom_put_sf"/>
</dbReference>
<sequence length="102" mass="12004">MEVAEIWLENRPGIRYFLLSCFITEFRKAVTDMEPQDKWLTIEELSGYLKMSRSKLYQMAQKGELPGSKIGTQWRFDRDRIDAWMNEKMSAPSKRKTGAQHA</sequence>
<accession>A0ABZ2IR45</accession>
<dbReference type="RefSeq" id="WP_235896538.1">
    <property type="nucleotide sequence ID" value="NZ_CP146609.1"/>
</dbReference>
<dbReference type="InterPro" id="IPR010093">
    <property type="entry name" value="SinI_DNA-bd"/>
</dbReference>
<dbReference type="InterPro" id="IPR041657">
    <property type="entry name" value="HTH_17"/>
</dbReference>
<dbReference type="Proteomes" id="UP001385389">
    <property type="component" value="Chromosome"/>
</dbReference>